<comment type="subcellular location">
    <subcellularLocation>
        <location evidence="1">Cytoplasm</location>
        <location evidence="1">Cytoskeleton</location>
    </subcellularLocation>
</comment>
<gene>
    <name evidence="4" type="ORF">XNOV1_A030708</name>
</gene>
<evidence type="ECO:0000256" key="1">
    <source>
        <dbReference type="ARBA" id="ARBA00004245"/>
    </source>
</evidence>
<sequence>MSRSPYLQGATINPAEDFRRMRRIVAEDLDWTLVIVPCLSKLCLQSFIRNFEEKPIFEELSPTQRDFVQEGLSTSLPLNLTANLISDGVFWKRCCEERWDLCDVSHYGHSWKRMFFERHMENIIELFIPYSTEEKTVLEMVPLCKNYVKRLNISQLLPPIREPEGEEEDELGLDSPYQNENEGQSMDHFNFKILLSKLTNLEELHLVYKVNQCGMNFEWQMFEMTDKDCKSLASALKSCKTLKILRLHESHIEDKKCLLLVKHLLDHPSLRELDFSHNLIGDKGARAVAKLLNKSQLETLNLYDNDIRDHGAKALAHALAKNPTLQSLNLRLNRVGDEGGQAIANALLNNKTLSHLHLGANKVTEPTVITLAKVIAQNNTLKSINISCNCLGEDGGKALEEAMSYNTSITECDVCLTGMGEQSVSFINQAVWTNKKNAI</sequence>
<dbReference type="SUPFAM" id="SSF52047">
    <property type="entry name" value="RNI-like"/>
    <property type="match status" value="1"/>
</dbReference>
<evidence type="ECO:0000313" key="4">
    <source>
        <dbReference type="EMBL" id="CAJ1077087.1"/>
    </source>
</evidence>
<accession>A0AAV1GYF3</accession>
<dbReference type="InterPro" id="IPR052410">
    <property type="entry name" value="DRC5"/>
</dbReference>
<dbReference type="InterPro" id="IPR001611">
    <property type="entry name" value="Leu-rich_rpt"/>
</dbReference>
<proteinExistence type="predicted"/>
<keyword evidence="3" id="KW-0206">Cytoskeleton</keyword>
<evidence type="ECO:0000256" key="3">
    <source>
        <dbReference type="ARBA" id="ARBA00023212"/>
    </source>
</evidence>
<dbReference type="Pfam" id="PF13516">
    <property type="entry name" value="LRR_6"/>
    <property type="match status" value="4"/>
</dbReference>
<organism evidence="4 5">
    <name type="scientific">Xyrichtys novacula</name>
    <name type="common">Pearly razorfish</name>
    <name type="synonym">Hemipteronotus novacula</name>
    <dbReference type="NCBI Taxonomy" id="13765"/>
    <lineage>
        <taxon>Eukaryota</taxon>
        <taxon>Metazoa</taxon>
        <taxon>Chordata</taxon>
        <taxon>Craniata</taxon>
        <taxon>Vertebrata</taxon>
        <taxon>Euteleostomi</taxon>
        <taxon>Actinopterygii</taxon>
        <taxon>Neopterygii</taxon>
        <taxon>Teleostei</taxon>
        <taxon>Neoteleostei</taxon>
        <taxon>Acanthomorphata</taxon>
        <taxon>Eupercaria</taxon>
        <taxon>Labriformes</taxon>
        <taxon>Labridae</taxon>
        <taxon>Xyrichtys</taxon>
    </lineage>
</organism>
<reference evidence="4" key="1">
    <citation type="submission" date="2023-08" db="EMBL/GenBank/DDBJ databases">
        <authorList>
            <person name="Alioto T."/>
            <person name="Alioto T."/>
            <person name="Gomez Garrido J."/>
        </authorList>
    </citation>
    <scope>NUCLEOTIDE SEQUENCE</scope>
</reference>
<evidence type="ECO:0000313" key="5">
    <source>
        <dbReference type="Proteomes" id="UP001178508"/>
    </source>
</evidence>
<dbReference type="GO" id="GO:0005856">
    <property type="term" value="C:cytoskeleton"/>
    <property type="evidence" value="ECO:0007669"/>
    <property type="project" value="UniProtKB-SubCell"/>
</dbReference>
<protein>
    <submittedName>
        <fullName evidence="4">Dynein regulatory complex subunit 5</fullName>
    </submittedName>
</protein>
<name>A0AAV1GYF3_XYRNO</name>
<dbReference type="Proteomes" id="UP001178508">
    <property type="component" value="Chromosome 17"/>
</dbReference>
<dbReference type="EMBL" id="OY660880">
    <property type="protein sequence ID" value="CAJ1077087.1"/>
    <property type="molecule type" value="Genomic_DNA"/>
</dbReference>
<dbReference type="Gene3D" id="3.80.10.10">
    <property type="entry name" value="Ribonuclease Inhibitor"/>
    <property type="match status" value="2"/>
</dbReference>
<keyword evidence="2" id="KW-0963">Cytoplasm</keyword>
<dbReference type="InterPro" id="IPR032675">
    <property type="entry name" value="LRR_dom_sf"/>
</dbReference>
<dbReference type="PANTHER" id="PTHR24107">
    <property type="entry name" value="YNEIN REGULATORY COMPLEX SUBUNIT 5"/>
    <property type="match status" value="1"/>
</dbReference>
<keyword evidence="5" id="KW-1185">Reference proteome</keyword>
<evidence type="ECO:0000256" key="2">
    <source>
        <dbReference type="ARBA" id="ARBA00022490"/>
    </source>
</evidence>
<dbReference type="AlphaFoldDB" id="A0AAV1GYF3"/>
<dbReference type="SMART" id="SM00368">
    <property type="entry name" value="LRR_RI"/>
    <property type="match status" value="5"/>
</dbReference>
<dbReference type="PANTHER" id="PTHR24107:SF27">
    <property type="entry name" value="DYNEIN REGULATORY COMPLEX SUBUNIT 5"/>
    <property type="match status" value="1"/>
</dbReference>